<name>A0ABP6QKE7_9ACTN</name>
<dbReference type="Proteomes" id="UP001501237">
    <property type="component" value="Unassembled WGS sequence"/>
</dbReference>
<keyword evidence="2" id="KW-1185">Reference proteome</keyword>
<evidence type="ECO:0000313" key="1">
    <source>
        <dbReference type="EMBL" id="GAA3223849.1"/>
    </source>
</evidence>
<reference evidence="2" key="1">
    <citation type="journal article" date="2019" name="Int. J. Syst. Evol. Microbiol.">
        <title>The Global Catalogue of Microorganisms (GCM) 10K type strain sequencing project: providing services to taxonomists for standard genome sequencing and annotation.</title>
        <authorList>
            <consortium name="The Broad Institute Genomics Platform"/>
            <consortium name="The Broad Institute Genome Sequencing Center for Infectious Disease"/>
            <person name="Wu L."/>
            <person name="Ma J."/>
        </authorList>
    </citation>
    <scope>NUCLEOTIDE SEQUENCE [LARGE SCALE GENOMIC DNA]</scope>
    <source>
        <strain evidence="2">JCM 9377</strain>
    </source>
</reference>
<proteinExistence type="predicted"/>
<sequence length="114" mass="12071">MVIVLALGGVGAYAAYRAFGHADREVTAVPTRIAFQGTVERTVPLRIQAPATPCPLKLLDLDGNVLANTELDPGSIARFDHTRFQGTVCEGAEVYVNGVKAKTEPVDGGVSFRS</sequence>
<organism evidence="1 2">
    <name type="scientific">Actinocorallia longicatena</name>
    <dbReference type="NCBI Taxonomy" id="111803"/>
    <lineage>
        <taxon>Bacteria</taxon>
        <taxon>Bacillati</taxon>
        <taxon>Actinomycetota</taxon>
        <taxon>Actinomycetes</taxon>
        <taxon>Streptosporangiales</taxon>
        <taxon>Thermomonosporaceae</taxon>
        <taxon>Actinocorallia</taxon>
    </lineage>
</organism>
<comment type="caution">
    <text evidence="1">The sequence shown here is derived from an EMBL/GenBank/DDBJ whole genome shotgun (WGS) entry which is preliminary data.</text>
</comment>
<dbReference type="EMBL" id="BAAAUV010000013">
    <property type="protein sequence ID" value="GAA3223849.1"/>
    <property type="molecule type" value="Genomic_DNA"/>
</dbReference>
<accession>A0ABP6QKE7</accession>
<protein>
    <recommendedName>
        <fullName evidence="3">DUF4333 domain-containing protein</fullName>
    </recommendedName>
</protein>
<gene>
    <name evidence="1" type="ORF">GCM10010468_50610</name>
</gene>
<evidence type="ECO:0000313" key="2">
    <source>
        <dbReference type="Proteomes" id="UP001501237"/>
    </source>
</evidence>
<evidence type="ECO:0008006" key="3">
    <source>
        <dbReference type="Google" id="ProtNLM"/>
    </source>
</evidence>